<dbReference type="Proteomes" id="UP001229421">
    <property type="component" value="Unassembled WGS sequence"/>
</dbReference>
<dbReference type="PANTHER" id="PTHR31625">
    <property type="match status" value="1"/>
</dbReference>
<comment type="caution">
    <text evidence="3">The sequence shown here is derived from an EMBL/GenBank/DDBJ whole genome shotgun (WGS) entry which is preliminary data.</text>
</comment>
<evidence type="ECO:0000313" key="4">
    <source>
        <dbReference type="Proteomes" id="UP001229421"/>
    </source>
</evidence>
<name>A0AAD8KSA1_TARER</name>
<sequence>MASLIPILTVLEQSQVSPPPALVKDASIPLTFFDIFYLLRPPMHFLYFYHLPLTTLQFTQTIVPNLKHSLSITLQHFFPYAGNLLVFPGHPRKPEIRYVEGDSVKVTFAECNLDFPDLTGYHPRNCDKFYHLIPLLENVNSKISDLVKIPVFSVQVSIFPNFGISVGMSIHHSLADATTQFNFLKAWTSIARFGNDESFLANNTLPIYQRLVNYPELDQMFLDVTKLATNFNKDYQLPRLCGPTDKVRATFVLTRTFINQLKQHVSIKLPTLPYVSSLTVACAYIWCCLAQSRDDERQAFVIPINCRTRMEPPVPEDYFGNCIWSCLLVANTSVLRGSEGFVAAAKLIGENLHKMLSDKDGIMKAILVWKDLSIHKSIPSTIIAVGGTPKVKLYEMDFGWGKPKKIERVAIDYGASISIEAGKECDQDLEFGVCLKPTQMHHFQRVFNLGLP</sequence>
<keyword evidence="1" id="KW-0808">Transferase</keyword>
<dbReference type="EMBL" id="JAUHHV010000004">
    <property type="protein sequence ID" value="KAK1426231.1"/>
    <property type="molecule type" value="Genomic_DNA"/>
</dbReference>
<evidence type="ECO:0000256" key="2">
    <source>
        <dbReference type="ARBA" id="ARBA00023315"/>
    </source>
</evidence>
<dbReference type="SUPFAM" id="SSF52777">
    <property type="entry name" value="CoA-dependent acyltransferases"/>
    <property type="match status" value="1"/>
</dbReference>
<protein>
    <submittedName>
        <fullName evidence="3">Uncharacterized protein</fullName>
    </submittedName>
</protein>
<organism evidence="3 4">
    <name type="scientific">Tagetes erecta</name>
    <name type="common">African marigold</name>
    <dbReference type="NCBI Taxonomy" id="13708"/>
    <lineage>
        <taxon>Eukaryota</taxon>
        <taxon>Viridiplantae</taxon>
        <taxon>Streptophyta</taxon>
        <taxon>Embryophyta</taxon>
        <taxon>Tracheophyta</taxon>
        <taxon>Spermatophyta</taxon>
        <taxon>Magnoliopsida</taxon>
        <taxon>eudicotyledons</taxon>
        <taxon>Gunneridae</taxon>
        <taxon>Pentapetalae</taxon>
        <taxon>asterids</taxon>
        <taxon>campanulids</taxon>
        <taxon>Asterales</taxon>
        <taxon>Asteraceae</taxon>
        <taxon>Asteroideae</taxon>
        <taxon>Heliantheae alliance</taxon>
        <taxon>Tageteae</taxon>
        <taxon>Tagetes</taxon>
    </lineage>
</organism>
<evidence type="ECO:0000313" key="3">
    <source>
        <dbReference type="EMBL" id="KAK1426231.1"/>
    </source>
</evidence>
<proteinExistence type="predicted"/>
<dbReference type="Pfam" id="PF02458">
    <property type="entry name" value="Transferase"/>
    <property type="match status" value="1"/>
</dbReference>
<gene>
    <name evidence="3" type="ORF">QVD17_14900</name>
</gene>
<dbReference type="Gene3D" id="3.30.559.10">
    <property type="entry name" value="Chloramphenicol acetyltransferase-like domain"/>
    <property type="match status" value="2"/>
</dbReference>
<accession>A0AAD8KSA1</accession>
<dbReference type="InterPro" id="IPR023213">
    <property type="entry name" value="CAT-like_dom_sf"/>
</dbReference>
<dbReference type="AlphaFoldDB" id="A0AAD8KSA1"/>
<reference evidence="3" key="1">
    <citation type="journal article" date="2023" name="bioRxiv">
        <title>Improved chromosome-level genome assembly for marigold (Tagetes erecta).</title>
        <authorList>
            <person name="Jiang F."/>
            <person name="Yuan L."/>
            <person name="Wang S."/>
            <person name="Wang H."/>
            <person name="Xu D."/>
            <person name="Wang A."/>
            <person name="Fan W."/>
        </authorList>
    </citation>
    <scope>NUCLEOTIDE SEQUENCE</scope>
    <source>
        <strain evidence="3">WSJ</strain>
        <tissue evidence="3">Leaf</tissue>
    </source>
</reference>
<keyword evidence="4" id="KW-1185">Reference proteome</keyword>
<dbReference type="InterPro" id="IPR051504">
    <property type="entry name" value="Plant_metabolite_acyltrans"/>
</dbReference>
<evidence type="ECO:0000256" key="1">
    <source>
        <dbReference type="ARBA" id="ARBA00022679"/>
    </source>
</evidence>
<keyword evidence="2" id="KW-0012">Acyltransferase</keyword>
<dbReference type="GO" id="GO:0016747">
    <property type="term" value="F:acyltransferase activity, transferring groups other than amino-acyl groups"/>
    <property type="evidence" value="ECO:0007669"/>
    <property type="project" value="UniProtKB-ARBA"/>
</dbReference>